<sequence>MAKKKKKIEFFQLSLVKMSGKKSSVAFQDLLTSPEVVNRPISFKGKDLELKIFISNSHYVLGMLETSRSSNLPPKKDTVAKKMSKLGLKNEEGLAYGNVFLYDIKRQIFMYESNKFGSYLDHFVTYIYSALKESQSKYYKAFRIKLDVVLTSNEYQRILNFDFHKSVEVQIAQPSKMMKDISHKNGALYNVCKSGKELESGRVFAKFEVEAKRTAKSLSSKTIREVLQDVSSLLKKRSGENVQKVTVTGYENDLKKLKKLDLIANRYYQEMTLDEPRENHDLLEKQRTDEMKRIYKDCQNDLKEIFG</sequence>
<proteinExistence type="predicted"/>
<dbReference type="EMBL" id="CP069620">
    <property type="protein sequence ID" value="UZH56334.1"/>
    <property type="molecule type" value="Genomic_DNA"/>
</dbReference>
<accession>A0ABY6NU70</accession>
<gene>
    <name evidence="1" type="ORF">JRG66_05575</name>
</gene>
<dbReference type="RefSeq" id="WP_265164825.1">
    <property type="nucleotide sequence ID" value="NZ_CP069620.1"/>
</dbReference>
<dbReference type="Pfam" id="PF20505">
    <property type="entry name" value="DUF6731"/>
    <property type="match status" value="1"/>
</dbReference>
<dbReference type="InterPro" id="IPR046618">
    <property type="entry name" value="DUF6731"/>
</dbReference>
<evidence type="ECO:0000313" key="2">
    <source>
        <dbReference type="Proteomes" id="UP001163981"/>
    </source>
</evidence>
<dbReference type="Proteomes" id="UP001163981">
    <property type="component" value="Chromosome"/>
</dbReference>
<keyword evidence="2" id="KW-1185">Reference proteome</keyword>
<name>A0ABY6NU70_9FLAO</name>
<protein>
    <recommendedName>
        <fullName evidence="3">Initiator Replication protein</fullName>
    </recommendedName>
</protein>
<evidence type="ECO:0008006" key="3">
    <source>
        <dbReference type="Google" id="ProtNLM"/>
    </source>
</evidence>
<evidence type="ECO:0000313" key="1">
    <source>
        <dbReference type="EMBL" id="UZH56334.1"/>
    </source>
</evidence>
<reference evidence="1" key="1">
    <citation type="submission" date="2021-02" db="EMBL/GenBank/DDBJ databases">
        <title>Salinimicrobium sp. nov. isolated from seawater in Tongyeong, Republic of Korea.</title>
        <authorList>
            <person name="Lee S.-J."/>
        </authorList>
    </citation>
    <scope>NUCLEOTIDE SEQUENCE</scope>
    <source>
        <strain evidence="1">HN-2-9-2</strain>
    </source>
</reference>
<organism evidence="1 2">
    <name type="scientific">Salinimicrobium tongyeongense</name>
    <dbReference type="NCBI Taxonomy" id="2809707"/>
    <lineage>
        <taxon>Bacteria</taxon>
        <taxon>Pseudomonadati</taxon>
        <taxon>Bacteroidota</taxon>
        <taxon>Flavobacteriia</taxon>
        <taxon>Flavobacteriales</taxon>
        <taxon>Flavobacteriaceae</taxon>
        <taxon>Salinimicrobium</taxon>
    </lineage>
</organism>